<gene>
    <name evidence="1" type="ORF">ALO88_101615</name>
</gene>
<organism evidence="1 2">
    <name type="scientific">Pseudomonas syringae pv. antirrhini</name>
    <dbReference type="NCBI Taxonomy" id="251702"/>
    <lineage>
        <taxon>Bacteria</taxon>
        <taxon>Pseudomonadati</taxon>
        <taxon>Pseudomonadota</taxon>
        <taxon>Gammaproteobacteria</taxon>
        <taxon>Pseudomonadales</taxon>
        <taxon>Pseudomonadaceae</taxon>
        <taxon>Pseudomonas</taxon>
    </lineage>
</organism>
<proteinExistence type="predicted"/>
<accession>A0A0P9NSB9</accession>
<dbReference type="PATRIC" id="fig|251702.3.peg.2664"/>
<evidence type="ECO:0000313" key="2">
    <source>
        <dbReference type="Proteomes" id="UP000050425"/>
    </source>
</evidence>
<dbReference type="EMBL" id="LJPT01000118">
    <property type="protein sequence ID" value="KPW46994.1"/>
    <property type="molecule type" value="Genomic_DNA"/>
</dbReference>
<evidence type="ECO:0000313" key="1">
    <source>
        <dbReference type="EMBL" id="KPW46994.1"/>
    </source>
</evidence>
<name>A0A0P9NSB9_9PSED</name>
<reference evidence="1 2" key="1">
    <citation type="submission" date="2015-09" db="EMBL/GenBank/DDBJ databases">
        <title>Genome announcement of multiple Pseudomonas syringae strains.</title>
        <authorList>
            <person name="Thakur S."/>
            <person name="Wang P.W."/>
            <person name="Gong Y."/>
            <person name="Weir B.S."/>
            <person name="Guttman D.S."/>
        </authorList>
    </citation>
    <scope>NUCLEOTIDE SEQUENCE [LARGE SCALE GENOMIC DNA]</scope>
    <source>
        <strain evidence="1 2">ICMP4303</strain>
    </source>
</reference>
<dbReference type="Proteomes" id="UP000050425">
    <property type="component" value="Unassembled WGS sequence"/>
</dbReference>
<comment type="caution">
    <text evidence="1">The sequence shown here is derived from an EMBL/GenBank/DDBJ whole genome shotgun (WGS) entry which is preliminary data.</text>
</comment>
<sequence>MTGAHGRPLSVAETGNDLALYGGVPVAYRAGRACRWREGISGLDENEKARHAPGFVY</sequence>
<dbReference type="AlphaFoldDB" id="A0A0P9NSB9"/>
<protein>
    <submittedName>
        <fullName evidence="1">Uncharacterized protein</fullName>
    </submittedName>
</protein>